<dbReference type="OrthoDB" id="9977672at2"/>
<protein>
    <submittedName>
        <fullName evidence="1">Uncharacterized protein</fullName>
    </submittedName>
</protein>
<reference evidence="2 4" key="2">
    <citation type="submission" date="2016-11" db="EMBL/GenBank/DDBJ databases">
        <title>Description of two novel members of the family Erysipelotrichaceae: Ileibacterium lipovorans gen. nov., sp. nov. and Dubosiella newyorkensis, gen. nov., sp. nov.</title>
        <authorList>
            <person name="Cox L.M."/>
            <person name="Sohn J."/>
            <person name="Tyrrell K.L."/>
            <person name="Citron D.M."/>
            <person name="Lawson P.A."/>
            <person name="Patel N.B."/>
            <person name="Iizumi T."/>
            <person name="Perez-Perez G.I."/>
            <person name="Goldstein E.J."/>
            <person name="Blaser M.J."/>
        </authorList>
    </citation>
    <scope>NUCLEOTIDE SEQUENCE [LARGE SCALE GENOMIC DNA]</scope>
    <source>
        <strain evidence="2 4">NYU-BL-K8</strain>
    </source>
</reference>
<name>A0A140DXG2_9FIRM</name>
<evidence type="ECO:0000313" key="3">
    <source>
        <dbReference type="Proteomes" id="UP000069771"/>
    </source>
</evidence>
<dbReference type="Proteomes" id="UP000186758">
    <property type="component" value="Unassembled WGS sequence"/>
</dbReference>
<dbReference type="KEGG" id="fro:AALO17_22050"/>
<reference evidence="1 3" key="1">
    <citation type="journal article" date="2016" name="Gut Pathog.">
        <title>Whole genome sequencing of "Faecalibaculum rodentium" ALO17, isolated from C57BL/6J laboratory mouse feces.</title>
        <authorList>
            <person name="Lim S."/>
            <person name="Chang D.H."/>
            <person name="Ahn S."/>
            <person name="Kim B.C."/>
        </authorList>
    </citation>
    <scope>NUCLEOTIDE SEQUENCE [LARGE SCALE GENOMIC DNA]</scope>
    <source>
        <strain evidence="1 3">Alo17</strain>
    </source>
</reference>
<dbReference type="STRING" id="1702221.AALO17_22050"/>
<dbReference type="EMBL" id="CP011391">
    <property type="protein sequence ID" value="AMK55339.1"/>
    <property type="molecule type" value="Genomic_DNA"/>
</dbReference>
<evidence type="ECO:0000313" key="4">
    <source>
        <dbReference type="Proteomes" id="UP000186758"/>
    </source>
</evidence>
<evidence type="ECO:0000313" key="2">
    <source>
        <dbReference type="EMBL" id="OLU44837.1"/>
    </source>
</evidence>
<accession>A0A140DXG2</accession>
<dbReference type="GeneID" id="78478777"/>
<dbReference type="AlphaFoldDB" id="A0A140DXG2"/>
<dbReference type="EMBL" id="MPJZ01000056">
    <property type="protein sequence ID" value="OLU44837.1"/>
    <property type="molecule type" value="Genomic_DNA"/>
</dbReference>
<dbReference type="RefSeq" id="WP_067558869.1">
    <property type="nucleotide sequence ID" value="NZ_CAJTBG010000023.1"/>
</dbReference>
<evidence type="ECO:0000313" key="1">
    <source>
        <dbReference type="EMBL" id="AMK55339.1"/>
    </source>
</evidence>
<organism evidence="1 3">
    <name type="scientific">Faecalibaculum rodentium</name>
    <dbReference type="NCBI Taxonomy" id="1702221"/>
    <lineage>
        <taxon>Bacteria</taxon>
        <taxon>Bacillati</taxon>
        <taxon>Bacillota</taxon>
        <taxon>Erysipelotrichia</taxon>
        <taxon>Erysipelotrichales</taxon>
        <taxon>Erysipelotrichaceae</taxon>
        <taxon>Faecalibaculum</taxon>
    </lineage>
</organism>
<keyword evidence="3" id="KW-1185">Reference proteome</keyword>
<dbReference type="Proteomes" id="UP000069771">
    <property type="component" value="Chromosome"/>
</dbReference>
<gene>
    <name evidence="1" type="ORF">AALO17_22050</name>
    <name evidence="2" type="ORF">BO223_07165</name>
</gene>
<proteinExistence type="predicted"/>
<sequence>MIQERTLIMEEPASDLRKGTGTLKVGMVLKTDPGSGLPYEVFWAEFNQPKAELAAFKKLLQLEPLTKEELYSIRPYHFKDVYLSRESDASLKDAAILELATTAWMPLEFEKSWLEDVDALRASIQELDAAQVEDDYSMVRPHWTQVEADKKLADAVDSWAAQQSRFIRYWKDRVPFDKDETFQLLVSENLIRHPDSIRY</sequence>